<feature type="domain" description="Ricin B lectin" evidence="9">
    <location>
        <begin position="1235"/>
        <end position="1359"/>
    </location>
</feature>
<dbReference type="SMART" id="SM00560">
    <property type="entry name" value="LamGL"/>
    <property type="match status" value="1"/>
</dbReference>
<dbReference type="Pfam" id="PF13385">
    <property type="entry name" value="Laminin_G_3"/>
    <property type="match status" value="1"/>
</dbReference>
<dbReference type="InterPro" id="IPR010496">
    <property type="entry name" value="AL/BT2_dom"/>
</dbReference>
<dbReference type="Proteomes" id="UP001240984">
    <property type="component" value="Unassembled WGS sequence"/>
</dbReference>
<evidence type="ECO:0000256" key="3">
    <source>
        <dbReference type="ARBA" id="ARBA00022729"/>
    </source>
</evidence>
<comment type="similarity">
    <text evidence="1 7">Belongs to the peptidase S8 family.</text>
</comment>
<dbReference type="Pfam" id="PF00082">
    <property type="entry name" value="Peptidase_S8"/>
    <property type="match status" value="1"/>
</dbReference>
<dbReference type="InterPro" id="IPR050131">
    <property type="entry name" value="Peptidase_S8_subtilisin-like"/>
</dbReference>
<evidence type="ECO:0000256" key="5">
    <source>
        <dbReference type="ARBA" id="ARBA00022825"/>
    </source>
</evidence>
<evidence type="ECO:0000313" key="12">
    <source>
        <dbReference type="Proteomes" id="UP001240984"/>
    </source>
</evidence>
<accession>A0ABT9MYB5</accession>
<evidence type="ECO:0000256" key="4">
    <source>
        <dbReference type="ARBA" id="ARBA00022801"/>
    </source>
</evidence>
<keyword evidence="4 7" id="KW-0378">Hydrolase</keyword>
<evidence type="ECO:0000259" key="10">
    <source>
        <dbReference type="SMART" id="SM00560"/>
    </source>
</evidence>
<evidence type="ECO:0000256" key="1">
    <source>
        <dbReference type="ARBA" id="ARBA00011073"/>
    </source>
</evidence>
<dbReference type="InterPro" id="IPR000209">
    <property type="entry name" value="Peptidase_S8/S53_dom"/>
</dbReference>
<sequence>MRSIRGTVAAVVAAALAGGGLVAGATPASAEPASRGDHVQPDVPRALDVGLLPAIGDRRFGTVETPARDEAGRTFVYVDGAAAAEAVEAADGEVLQTSGDRVRAAVPGRNLVALAEQDGVVSVRQPDRAFPLAVTSEGIEASGAGAWKRNGKTGAGVKVGIVDIGFDGLADAQAAGDLAAGVTLHGDDCPVENGSSHGTAVTEIVHDMAPDATLFLACAPDSMTFASAVEWLIAQDVDVVTGAVGFPNTGRGDGTGAAGSPAAVVRAARDAGILWVAAAGNQAQLHWGGAAADANADGYVEVAGTAQGNGFTIPGAGSATVSLRWDGWPTTRQDLDLVVMSVNRKPTGPGDPAIVAQSTNPQADAAQPLPPTEQVTIENRTGGALTYWVYVAARASYPQTRVDLFLMGDATSLSYPVAAGSLLEPATSPYAMAVGASQTASGAVDAYSSRGPTVDGRVKPDITGQSGVSTYTFGPAPTMAGTSAAAAHVAGAAALLKGANGALDAAALQGMLEARTNPARYDSDWGHGLLALGAPDTPQTPQTGGFTPLQPTRLIKDTAIGAGEVRTVSSTAPAGATAVVLNVTAWSSTATRIEVYRDVNTSSGLSTLDLVAGDKRTALAIVPLSAARTVAIRNESGTATVNVDLQGYFSPSGAGTYVTPNAPVRLLDTRTATGGHQRPFGAAEEYALPVRGVAGVPENATSVLLDVTLAENSEDTYVQLYPQVLPDTANVEAGPAANSVRGNLAVTGIGDDGRIRLRNARGTTAIAVDLIGWFAPGSGARYVPLPRAAKVLDTRTGTGAPAGALGQGATTTLSLGGVAGVPRDVSAPILTVSAVGDGAGAVTVRPAGKALPWTSGLQGLRSTRTTTGTLVPRADGAGAVELRTDAGATDVVAAVTGYFVGGPALTGPAGSCAFGPEPGFTALYDGRSPNSAGWRTSGAGATRIDAGCELSSSPNSTLQWFSARSMPAAYTLRLDYRAAGPGADAGVMIGSASPVTGSLTDGSGYEVQIKPEGVGAAATGAIDSTQAPITGAEKPAGQWNALEIVVDGRRVSVRLNGTVVNDFVATADNRLLDPGFVGLQGSAATDPVSFRNVRVRVDRAATRFGEIRTAVGNCVDVINATRPAGVQFQAILCKGNDAQLFTLPGDGTLRIFGLCVDANGPVRNGTSRSPHTATCNGTATQQWQYRADRTLYSAAHNVCLDAPSEPVSGSLALWAHTCHGGATQQWTLPTGRAAFGPLVKNGHSNLCVDILNETAAVDAQVQIVNCKPGIGAQQFTLPGDGTLRIYGFCVDQNGPVRSGTDRWLKLSVCTGAATQQWATRPGDELYNPATNTCVDHPSSAGARISSWMCNSSNNQWYAMPWAGVDGVLTKGAAETAVAGYAMNENNGTTLADSTGTGRSATLVNGVWTTGRTGAGVEFNGTNTVARTSRTALQTNRSYSVSAWARINPTTGTRTIIAQDGSGRNPFSLSANASTTEWQFLVTQTSASSYTKASAGAGSVVPNRWTHLVGVHDAAAGKIRLYVDGELKGSTDVGPLWLAGGDSVIGRGWYDSKAVDWFPGAIDDVRLYQGVLTQQEITALSRT</sequence>
<feature type="signal peptide" evidence="8">
    <location>
        <begin position="1"/>
        <end position="30"/>
    </location>
</feature>
<feature type="active site" description="Charge relay system" evidence="7">
    <location>
        <position position="163"/>
    </location>
</feature>
<organism evidence="11 12">
    <name type="scientific">Catenuloplanes nepalensis</name>
    <dbReference type="NCBI Taxonomy" id="587533"/>
    <lineage>
        <taxon>Bacteria</taxon>
        <taxon>Bacillati</taxon>
        <taxon>Actinomycetota</taxon>
        <taxon>Actinomycetes</taxon>
        <taxon>Micromonosporales</taxon>
        <taxon>Micromonosporaceae</taxon>
        <taxon>Catenuloplanes</taxon>
    </lineage>
</organism>
<dbReference type="SUPFAM" id="SSF49899">
    <property type="entry name" value="Concanavalin A-like lectins/glucanases"/>
    <property type="match status" value="1"/>
</dbReference>
<dbReference type="EMBL" id="JAUSRA010000001">
    <property type="protein sequence ID" value="MDP9796433.1"/>
    <property type="molecule type" value="Genomic_DNA"/>
</dbReference>
<dbReference type="Gene3D" id="2.60.120.200">
    <property type="match status" value="1"/>
</dbReference>
<feature type="domain" description="LamG-like jellyroll fold" evidence="10">
    <location>
        <begin position="1436"/>
        <end position="1574"/>
    </location>
</feature>
<dbReference type="InterPro" id="IPR000772">
    <property type="entry name" value="Ricin_B_lectin"/>
</dbReference>
<evidence type="ECO:0000313" key="11">
    <source>
        <dbReference type="EMBL" id="MDP9796433.1"/>
    </source>
</evidence>
<dbReference type="InterPro" id="IPR006558">
    <property type="entry name" value="LamG-like"/>
</dbReference>
<protein>
    <submittedName>
        <fullName evidence="11">Uncharacterized protein</fullName>
    </submittedName>
</protein>
<evidence type="ECO:0000259" key="9">
    <source>
        <dbReference type="SMART" id="SM00458"/>
    </source>
</evidence>
<dbReference type="Gene3D" id="3.40.50.200">
    <property type="entry name" value="Peptidase S8/S53 domain"/>
    <property type="match status" value="2"/>
</dbReference>
<dbReference type="SUPFAM" id="SSF52743">
    <property type="entry name" value="Subtilisin-like"/>
    <property type="match status" value="1"/>
</dbReference>
<dbReference type="PRINTS" id="PR00723">
    <property type="entry name" value="SUBTILISIN"/>
</dbReference>
<feature type="active site" description="Charge relay system" evidence="7">
    <location>
        <position position="483"/>
    </location>
</feature>
<feature type="domain" description="Ricin B lectin" evidence="9">
    <location>
        <begin position="1104"/>
        <end position="1229"/>
    </location>
</feature>
<dbReference type="Gene3D" id="2.80.10.50">
    <property type="match status" value="2"/>
</dbReference>
<evidence type="ECO:0000256" key="2">
    <source>
        <dbReference type="ARBA" id="ARBA00022670"/>
    </source>
</evidence>
<reference evidence="11 12" key="1">
    <citation type="submission" date="2023-07" db="EMBL/GenBank/DDBJ databases">
        <title>Sequencing the genomes of 1000 actinobacteria strains.</title>
        <authorList>
            <person name="Klenk H.-P."/>
        </authorList>
    </citation>
    <scope>NUCLEOTIDE SEQUENCE [LARGE SCALE GENOMIC DNA]</scope>
    <source>
        <strain evidence="11 12">DSM 44710</strain>
    </source>
</reference>
<dbReference type="Gene3D" id="2.60.120.560">
    <property type="entry name" value="Exo-inulinase, domain 1"/>
    <property type="match status" value="1"/>
</dbReference>
<gene>
    <name evidence="11" type="ORF">J2S43_004945</name>
</gene>
<evidence type="ECO:0000256" key="8">
    <source>
        <dbReference type="SAM" id="SignalP"/>
    </source>
</evidence>
<dbReference type="PANTHER" id="PTHR43806">
    <property type="entry name" value="PEPTIDASE S8"/>
    <property type="match status" value="1"/>
</dbReference>
<dbReference type="Pfam" id="PF06439">
    <property type="entry name" value="3keto-disac_hyd"/>
    <property type="match status" value="1"/>
</dbReference>
<feature type="chain" id="PRO_5047257320" evidence="8">
    <location>
        <begin position="31"/>
        <end position="1582"/>
    </location>
</feature>
<dbReference type="PROSITE" id="PS51892">
    <property type="entry name" value="SUBTILASE"/>
    <property type="match status" value="1"/>
</dbReference>
<keyword evidence="5 7" id="KW-0720">Serine protease</keyword>
<keyword evidence="6" id="KW-1015">Disulfide bond</keyword>
<evidence type="ECO:0000256" key="6">
    <source>
        <dbReference type="ARBA" id="ARBA00023157"/>
    </source>
</evidence>
<dbReference type="PANTHER" id="PTHR43806:SF11">
    <property type="entry name" value="CEREVISIN-RELATED"/>
    <property type="match status" value="1"/>
</dbReference>
<evidence type="ECO:0000256" key="7">
    <source>
        <dbReference type="PROSITE-ProRule" id="PRU01240"/>
    </source>
</evidence>
<dbReference type="SMART" id="SM00458">
    <property type="entry name" value="RICIN"/>
    <property type="match status" value="2"/>
</dbReference>
<keyword evidence="12" id="KW-1185">Reference proteome</keyword>
<keyword evidence="3 8" id="KW-0732">Signal</keyword>
<dbReference type="PROSITE" id="PS50231">
    <property type="entry name" value="RICIN_B_LECTIN"/>
    <property type="match status" value="2"/>
</dbReference>
<comment type="caution">
    <text evidence="11">The sequence shown here is derived from an EMBL/GenBank/DDBJ whole genome shotgun (WGS) entry which is preliminary data.</text>
</comment>
<dbReference type="Pfam" id="PF00652">
    <property type="entry name" value="Ricin_B_lectin"/>
    <property type="match status" value="2"/>
</dbReference>
<dbReference type="InterPro" id="IPR036852">
    <property type="entry name" value="Peptidase_S8/S53_dom_sf"/>
</dbReference>
<keyword evidence="2 7" id="KW-0645">Protease</keyword>
<proteinExistence type="inferred from homology"/>
<dbReference type="InterPro" id="IPR015500">
    <property type="entry name" value="Peptidase_S8_subtilisin-rel"/>
</dbReference>
<dbReference type="InterPro" id="IPR035992">
    <property type="entry name" value="Ricin_B-like_lectins"/>
</dbReference>
<feature type="active site" description="Charge relay system" evidence="7">
    <location>
        <position position="197"/>
    </location>
</feature>
<dbReference type="InterPro" id="IPR013320">
    <property type="entry name" value="ConA-like_dom_sf"/>
</dbReference>
<dbReference type="RefSeq" id="WP_306833009.1">
    <property type="nucleotide sequence ID" value="NZ_JAUSRA010000001.1"/>
</dbReference>
<dbReference type="SUPFAM" id="SSF50370">
    <property type="entry name" value="Ricin B-like lectins"/>
    <property type="match status" value="2"/>
</dbReference>
<name>A0ABT9MYB5_9ACTN</name>